<evidence type="ECO:0000256" key="4">
    <source>
        <dbReference type="ARBA" id="ARBA00023125"/>
    </source>
</evidence>
<name>A0AAV4BK71_9GAST</name>
<feature type="domain" description="Homeobox" evidence="10">
    <location>
        <begin position="1070"/>
        <end position="1130"/>
    </location>
</feature>
<dbReference type="GO" id="GO:0000981">
    <property type="term" value="F:DNA-binding transcription factor activity, RNA polymerase II-specific"/>
    <property type="evidence" value="ECO:0007669"/>
    <property type="project" value="InterPro"/>
</dbReference>
<feature type="compositionally biased region" description="Acidic residues" evidence="9">
    <location>
        <begin position="1029"/>
        <end position="1053"/>
    </location>
</feature>
<protein>
    <submittedName>
        <fullName evidence="11">Homeobox protein hox-b7</fullName>
    </submittedName>
</protein>
<comment type="subcellular location">
    <subcellularLocation>
        <location evidence="1 7 8">Nucleus</location>
    </subcellularLocation>
</comment>
<dbReference type="InterPro" id="IPR017970">
    <property type="entry name" value="Homeobox_CS"/>
</dbReference>
<dbReference type="Gene3D" id="1.10.10.60">
    <property type="entry name" value="Homeodomain-like"/>
    <property type="match status" value="1"/>
</dbReference>
<feature type="compositionally biased region" description="Polar residues" evidence="9">
    <location>
        <begin position="434"/>
        <end position="444"/>
    </location>
</feature>
<dbReference type="PANTHER" id="PTHR45659:SF10">
    <property type="entry name" value="HOMEOBOX PROTEIN HOX-A5"/>
    <property type="match status" value="1"/>
</dbReference>
<feature type="compositionally biased region" description="Basic and acidic residues" evidence="9">
    <location>
        <begin position="847"/>
        <end position="875"/>
    </location>
</feature>
<dbReference type="AlphaFoldDB" id="A0AAV4BK71"/>
<dbReference type="InterPro" id="IPR050296">
    <property type="entry name" value="Antp_homeobox"/>
</dbReference>
<evidence type="ECO:0000259" key="10">
    <source>
        <dbReference type="PROSITE" id="PS50071"/>
    </source>
</evidence>
<dbReference type="GO" id="GO:0000978">
    <property type="term" value="F:RNA polymerase II cis-regulatory region sequence-specific DNA binding"/>
    <property type="evidence" value="ECO:0007669"/>
    <property type="project" value="TreeGrafter"/>
</dbReference>
<evidence type="ECO:0000256" key="1">
    <source>
        <dbReference type="ARBA" id="ARBA00004123"/>
    </source>
</evidence>
<feature type="region of interest" description="Disordered" evidence="9">
    <location>
        <begin position="410"/>
        <end position="444"/>
    </location>
</feature>
<dbReference type="PROSITE" id="PS00032">
    <property type="entry name" value="ANTENNAPEDIA"/>
    <property type="match status" value="1"/>
</dbReference>
<accession>A0AAV4BK71</accession>
<feature type="region of interest" description="Disordered" evidence="9">
    <location>
        <begin position="987"/>
        <end position="1063"/>
    </location>
</feature>
<feature type="region of interest" description="Disordered" evidence="9">
    <location>
        <begin position="846"/>
        <end position="875"/>
    </location>
</feature>
<dbReference type="Pfam" id="PF00046">
    <property type="entry name" value="Homeodomain"/>
    <property type="match status" value="1"/>
</dbReference>
<evidence type="ECO:0000256" key="8">
    <source>
        <dbReference type="RuleBase" id="RU000682"/>
    </source>
</evidence>
<comment type="similarity">
    <text evidence="2">Belongs to the Antp homeobox family.</text>
</comment>
<organism evidence="11 12">
    <name type="scientific">Plakobranchus ocellatus</name>
    <dbReference type="NCBI Taxonomy" id="259542"/>
    <lineage>
        <taxon>Eukaryota</taxon>
        <taxon>Metazoa</taxon>
        <taxon>Spiralia</taxon>
        <taxon>Lophotrochozoa</taxon>
        <taxon>Mollusca</taxon>
        <taxon>Gastropoda</taxon>
        <taxon>Heterobranchia</taxon>
        <taxon>Euthyneura</taxon>
        <taxon>Panpulmonata</taxon>
        <taxon>Sacoglossa</taxon>
        <taxon>Placobranchoidea</taxon>
        <taxon>Plakobranchidae</taxon>
        <taxon>Plakobranchus</taxon>
    </lineage>
</organism>
<dbReference type="PRINTS" id="PR00024">
    <property type="entry name" value="HOMEOBOX"/>
</dbReference>
<evidence type="ECO:0000256" key="9">
    <source>
        <dbReference type="SAM" id="MobiDB-lite"/>
    </source>
</evidence>
<keyword evidence="12" id="KW-1185">Reference proteome</keyword>
<feature type="compositionally biased region" description="Gly residues" evidence="9">
    <location>
        <begin position="608"/>
        <end position="621"/>
    </location>
</feature>
<feature type="compositionally biased region" description="Polar residues" evidence="9">
    <location>
        <begin position="1005"/>
        <end position="1021"/>
    </location>
</feature>
<comment type="caution">
    <text evidence="11">The sequence shown here is derived from an EMBL/GenBank/DDBJ whole genome shotgun (WGS) entry which is preliminary data.</text>
</comment>
<feature type="DNA-binding region" description="Homeobox" evidence="7">
    <location>
        <begin position="1072"/>
        <end position="1131"/>
    </location>
</feature>
<evidence type="ECO:0000313" key="11">
    <source>
        <dbReference type="EMBL" id="GFO19717.1"/>
    </source>
</evidence>
<dbReference type="GO" id="GO:0005634">
    <property type="term" value="C:nucleus"/>
    <property type="evidence" value="ECO:0007669"/>
    <property type="project" value="UniProtKB-SubCell"/>
</dbReference>
<sequence>MQVSVSHQADKYVAQSAMLDLNPAPLSNRATGQYSYPYGLASQLLPQSYEYADNTFIDSNISSHEYLKHQSLNRYDYFDTNCNKNYHLQNNVCTDGVGNNSNNDHNFFSNNSSSNSLMCTKSTDTHWLSYEYRHGCIDTLKANNCGSLLENHEYCGTINHNSDNNTSGSGTECYKDRVRTSCLNNTSNAATLSHALATSKHPSSTFDPYFSPLATLDMAASQTSGNEFCGRAGSMPVSVDEDRSHGSHSSLNHQISSHSLPLHCSQPQTQPSTIPPSPHTHRDLKSRSPQQTVADIDLSYHQRNHKSFYYWNYPAEINQSICFREPYHRQPQTYLQPRATYFLAFEPENRALRQDGVSFDSQINGKINCRNDPYINNSNTNVNNNNYSRCSDLVTVPKTEENIITKNECRNTKKNNNNNNNSNKNCNDKSSNNRGNNSELLSSSSFPATQTITLDIVRSAACVSSPLHPSTSEFSGPPFPSFPSTEPFPEPDMAPGFTTCLLDIGAHKSGIPNMPGQRCSQAVTGQSPSLPLPGISTTLHDRQSPPRRLLCCTSPRLPALSHSEKANLAGEIEMRLEEDCEKIGWPSVSCSSYCADSGCSCGESGSGSGGGSSNSDGGSGTSGSTENDRGHICVEATLKDWQGGLVSVYSKGGKSLSLFRTYCAPQCEIKTGECYKASASYSTDPRAKKVENNLGFISPADRSIKPFTNNPVSTSSQAIVNIPGCVNGHERLKPLLSYNNCSYTNTTTTTTTTSSNSNNNITTINNTSENINKIISNNNELKKTITLRNSREDKLNTVASKSTTELCASKMEIKPLSIDMETFVRLGSKPGLKRKRTVCCKEGNTTEYRHDNEDDPADNGKRDSRDVCRCGDSGRAEGEEKESERLSCASRQDVEEHFHRGAKFLNVPNRPDGVSDISNLSASVNNNICRAESPQSFRNDGSSRDVRDKQACNTTEFNERACIGSSYKSETEGSNCSKDVLVKDTATSSSSVPASSSSSPPPLSHNVTMPSRSNVVPQTWTDGEARPEPEEDRMEEQQEEKEEDGELEEDSDQGEEKPALYPWMRSQFGLNRKRGRQTYSRYQTLELEKEFHYNRYLTRRRRIEIAHTLCLTERQIKIWFQNRRMKWKKECRQLQILNDGQQYMENHM</sequence>
<reference evidence="11 12" key="1">
    <citation type="journal article" date="2021" name="Elife">
        <title>Chloroplast acquisition without the gene transfer in kleptoplastic sea slugs, Plakobranchus ocellatus.</title>
        <authorList>
            <person name="Maeda T."/>
            <person name="Takahashi S."/>
            <person name="Yoshida T."/>
            <person name="Shimamura S."/>
            <person name="Takaki Y."/>
            <person name="Nagai Y."/>
            <person name="Toyoda A."/>
            <person name="Suzuki Y."/>
            <person name="Arimoto A."/>
            <person name="Ishii H."/>
            <person name="Satoh N."/>
            <person name="Nishiyama T."/>
            <person name="Hasebe M."/>
            <person name="Maruyama T."/>
            <person name="Minagawa J."/>
            <person name="Obokata J."/>
            <person name="Shigenobu S."/>
        </authorList>
    </citation>
    <scope>NUCLEOTIDE SEQUENCE [LARGE SCALE GENOMIC DNA]</scope>
</reference>
<evidence type="ECO:0000256" key="6">
    <source>
        <dbReference type="ARBA" id="ARBA00023242"/>
    </source>
</evidence>
<dbReference type="PROSITE" id="PS00027">
    <property type="entry name" value="HOMEOBOX_1"/>
    <property type="match status" value="1"/>
</dbReference>
<dbReference type="CDD" id="cd00086">
    <property type="entry name" value="homeodomain"/>
    <property type="match status" value="1"/>
</dbReference>
<dbReference type="EMBL" id="BLXT01005083">
    <property type="protein sequence ID" value="GFO19717.1"/>
    <property type="molecule type" value="Genomic_DNA"/>
</dbReference>
<feature type="region of interest" description="Disordered" evidence="9">
    <location>
        <begin position="231"/>
        <end position="291"/>
    </location>
</feature>
<keyword evidence="3" id="KW-0217">Developmental protein</keyword>
<evidence type="ECO:0000256" key="3">
    <source>
        <dbReference type="ARBA" id="ARBA00022473"/>
    </source>
</evidence>
<dbReference type="PANTHER" id="PTHR45659">
    <property type="entry name" value="HOMEOBOX PROTEIN HOX"/>
    <property type="match status" value="1"/>
</dbReference>
<dbReference type="InterPro" id="IPR001356">
    <property type="entry name" value="HD"/>
</dbReference>
<dbReference type="PROSITE" id="PS50071">
    <property type="entry name" value="HOMEOBOX_2"/>
    <property type="match status" value="1"/>
</dbReference>
<gene>
    <name evidence="11" type="ORF">PoB_004622200</name>
</gene>
<dbReference type="SMART" id="SM00389">
    <property type="entry name" value="HOX"/>
    <property type="match status" value="1"/>
</dbReference>
<evidence type="ECO:0000313" key="12">
    <source>
        <dbReference type="Proteomes" id="UP000735302"/>
    </source>
</evidence>
<proteinExistence type="inferred from homology"/>
<dbReference type="InterPro" id="IPR001827">
    <property type="entry name" value="Homeobox_Antennapedia_CS"/>
</dbReference>
<dbReference type="GO" id="GO:0009952">
    <property type="term" value="P:anterior/posterior pattern specification"/>
    <property type="evidence" value="ECO:0007669"/>
    <property type="project" value="TreeGrafter"/>
</dbReference>
<feature type="compositionally biased region" description="Polar residues" evidence="9">
    <location>
        <begin position="247"/>
        <end position="259"/>
    </location>
</feature>
<feature type="compositionally biased region" description="Low complexity" evidence="9">
    <location>
        <begin position="988"/>
        <end position="998"/>
    </location>
</feature>
<dbReference type="FunFam" id="1.10.10.60:FF:000017">
    <property type="entry name" value="Homeobox protein antennapedia"/>
    <property type="match status" value="1"/>
</dbReference>
<dbReference type="InterPro" id="IPR009057">
    <property type="entry name" value="Homeodomain-like_sf"/>
</dbReference>
<dbReference type="InterPro" id="IPR020479">
    <property type="entry name" value="HD_metazoa"/>
</dbReference>
<evidence type="ECO:0000256" key="2">
    <source>
        <dbReference type="ARBA" id="ARBA00009107"/>
    </source>
</evidence>
<keyword evidence="4 7" id="KW-0238">DNA-binding</keyword>
<evidence type="ECO:0000256" key="7">
    <source>
        <dbReference type="PROSITE-ProRule" id="PRU00108"/>
    </source>
</evidence>
<evidence type="ECO:0000256" key="5">
    <source>
        <dbReference type="ARBA" id="ARBA00023155"/>
    </source>
</evidence>
<feature type="compositionally biased region" description="Low complexity" evidence="9">
    <location>
        <begin position="414"/>
        <end position="433"/>
    </location>
</feature>
<dbReference type="SUPFAM" id="SSF46689">
    <property type="entry name" value="Homeodomain-like"/>
    <property type="match status" value="1"/>
</dbReference>
<keyword evidence="6 7" id="KW-0539">Nucleus</keyword>
<feature type="region of interest" description="Disordered" evidence="9">
    <location>
        <begin position="608"/>
        <end position="627"/>
    </location>
</feature>
<keyword evidence="5 7" id="KW-0371">Homeobox</keyword>
<dbReference type="Proteomes" id="UP000735302">
    <property type="component" value="Unassembled WGS sequence"/>
</dbReference>